<gene>
    <name evidence="2" type="ORF">GHT06_006630</name>
    <name evidence="1" type="ORF">GHT06_006661</name>
    <name evidence="3" type="ORF">GHT06_007205</name>
</gene>
<name>A0AAD5PNC0_9CRUS</name>
<dbReference type="AlphaFoldDB" id="A0AAD5PNC0"/>
<dbReference type="EMBL" id="WJBH02000346">
    <property type="protein sequence ID" value="KAI9549218.1"/>
    <property type="molecule type" value="Genomic_DNA"/>
</dbReference>
<dbReference type="PANTHER" id="PTHR35399">
    <property type="entry name" value="SLR8030 PROTEIN"/>
    <property type="match status" value="1"/>
</dbReference>
<dbReference type="InterPro" id="IPR008557">
    <property type="entry name" value="PhoX"/>
</dbReference>
<dbReference type="Proteomes" id="UP000820818">
    <property type="component" value="Unassembled WGS sequence"/>
</dbReference>
<proteinExistence type="predicted"/>
<comment type="caution">
    <text evidence="3">The sequence shown here is derived from an EMBL/GenBank/DDBJ whole genome shotgun (WGS) entry which is preliminary data.</text>
</comment>
<keyword evidence="4" id="KW-1185">Reference proteome</keyword>
<reference evidence="3" key="1">
    <citation type="submission" date="2022-05" db="EMBL/GenBank/DDBJ databases">
        <title>A multi-omics perspective on studying reproductive biology in Daphnia sinensis.</title>
        <authorList>
            <person name="Jia J."/>
        </authorList>
    </citation>
    <scope>NUCLEOTIDE SEQUENCE</scope>
    <source>
        <strain evidence="3">WSL</strain>
    </source>
</reference>
<dbReference type="EMBL" id="WJBH02000309">
    <property type="protein sequence ID" value="KAI9549331.1"/>
    <property type="molecule type" value="Genomic_DNA"/>
</dbReference>
<evidence type="ECO:0000313" key="1">
    <source>
        <dbReference type="EMBL" id="KAI9549218.1"/>
    </source>
</evidence>
<dbReference type="EMBL" id="WJBH02000306">
    <property type="protein sequence ID" value="KAI9549405.1"/>
    <property type="molecule type" value="Genomic_DNA"/>
</dbReference>
<dbReference type="Pfam" id="PF05787">
    <property type="entry name" value="PhoX"/>
    <property type="match status" value="1"/>
</dbReference>
<protein>
    <submittedName>
        <fullName evidence="3">Ankyrin-1-like</fullName>
    </submittedName>
</protein>
<evidence type="ECO:0000313" key="3">
    <source>
        <dbReference type="EMBL" id="KAI9549405.1"/>
    </source>
</evidence>
<organism evidence="3 4">
    <name type="scientific">Daphnia sinensis</name>
    <dbReference type="NCBI Taxonomy" id="1820382"/>
    <lineage>
        <taxon>Eukaryota</taxon>
        <taxon>Metazoa</taxon>
        <taxon>Ecdysozoa</taxon>
        <taxon>Arthropoda</taxon>
        <taxon>Crustacea</taxon>
        <taxon>Branchiopoda</taxon>
        <taxon>Diplostraca</taxon>
        <taxon>Cladocera</taxon>
        <taxon>Anomopoda</taxon>
        <taxon>Daphniidae</taxon>
        <taxon>Daphnia</taxon>
        <taxon>Daphnia similis group</taxon>
    </lineage>
</organism>
<accession>A0AAD5PNC0</accession>
<evidence type="ECO:0000313" key="2">
    <source>
        <dbReference type="EMBL" id="KAI9549331.1"/>
    </source>
</evidence>
<dbReference type="PANTHER" id="PTHR35399:SF2">
    <property type="entry name" value="DUF839 DOMAIN-CONTAINING PROTEIN"/>
    <property type="match status" value="1"/>
</dbReference>
<sequence length="189" mass="20324">MVTRWDTAGAMARGTLNNCGHGKTPWGTYLGCEENWAYYFQTTGEGPALTAKELASRKRYGVAAAAPAAGSTKSVSQGWHTVSSTDDRFARWNLAAVGANAEKDFRNEANTFGFNVEIDPLAPNSTPAKRVAMGRFAHEAAVCSLPVAGQPLAFYMGCDARNEYIYKFVSTAVWDPRDVGGGWPLATST</sequence>
<evidence type="ECO:0000313" key="4">
    <source>
        <dbReference type="Proteomes" id="UP000820818"/>
    </source>
</evidence>